<sequence>MTRANSLTETAKYELLSDTRRLHLLTLLSEYGSADLETLTRQIAARELDDDPAVIAEDVFQRISISLVHKHLPLLEEHNVVQFDSDRHTVTLMDVVDELELCSSGPTISLSSGSCRSSSVDRGPDESRC</sequence>
<organism evidence="3 4">
    <name type="scientific">Salinadaptatus halalkaliphilus</name>
    <dbReference type="NCBI Taxonomy" id="2419781"/>
    <lineage>
        <taxon>Archaea</taxon>
        <taxon>Methanobacteriati</taxon>
        <taxon>Methanobacteriota</taxon>
        <taxon>Stenosarchaea group</taxon>
        <taxon>Halobacteria</taxon>
        <taxon>Halobacteriales</taxon>
        <taxon>Natrialbaceae</taxon>
        <taxon>Salinadaptatus</taxon>
    </lineage>
</organism>
<feature type="region of interest" description="Disordered" evidence="1">
    <location>
        <begin position="108"/>
        <end position="129"/>
    </location>
</feature>
<dbReference type="InterPro" id="IPR055768">
    <property type="entry name" value="DUF7344"/>
</dbReference>
<dbReference type="RefSeq" id="WP_141466163.1">
    <property type="nucleotide sequence ID" value="NZ_RBZW01000066.1"/>
</dbReference>
<comment type="caution">
    <text evidence="3">The sequence shown here is derived from an EMBL/GenBank/DDBJ whole genome shotgun (WGS) entry which is preliminary data.</text>
</comment>
<evidence type="ECO:0000313" key="4">
    <source>
        <dbReference type="Proteomes" id="UP000318864"/>
    </source>
</evidence>
<dbReference type="Gene3D" id="1.10.10.10">
    <property type="entry name" value="Winged helix-like DNA-binding domain superfamily/Winged helix DNA-binding domain"/>
    <property type="match status" value="1"/>
</dbReference>
<dbReference type="OrthoDB" id="200487at2157"/>
<feature type="compositionally biased region" description="Low complexity" evidence="1">
    <location>
        <begin position="108"/>
        <end position="118"/>
    </location>
</feature>
<dbReference type="EMBL" id="RBZW01000066">
    <property type="protein sequence ID" value="THE63318.1"/>
    <property type="molecule type" value="Genomic_DNA"/>
</dbReference>
<evidence type="ECO:0000313" key="3">
    <source>
        <dbReference type="EMBL" id="THE63318.1"/>
    </source>
</evidence>
<proteinExistence type="predicted"/>
<dbReference type="AlphaFoldDB" id="A0A4S3TL47"/>
<name>A0A4S3TL47_9EURY</name>
<evidence type="ECO:0000256" key="1">
    <source>
        <dbReference type="SAM" id="MobiDB-lite"/>
    </source>
</evidence>
<dbReference type="Pfam" id="PF24035">
    <property type="entry name" value="DUF7344"/>
    <property type="match status" value="1"/>
</dbReference>
<accession>A0A4S3TL47</accession>
<dbReference type="Proteomes" id="UP000318864">
    <property type="component" value="Unassembled WGS sequence"/>
</dbReference>
<feature type="domain" description="DUF7344" evidence="2">
    <location>
        <begin position="13"/>
        <end position="91"/>
    </location>
</feature>
<reference evidence="3 4" key="1">
    <citation type="submission" date="2018-10" db="EMBL/GenBank/DDBJ databases">
        <title>Natronolimnobius sp. XQ-INN 246 isolated from Inner Mongolia Autonomous Region of China.</title>
        <authorList>
            <person name="Xue Q."/>
        </authorList>
    </citation>
    <scope>NUCLEOTIDE SEQUENCE [LARGE SCALE GENOMIC DNA]</scope>
    <source>
        <strain evidence="3 4">XQ-INN 246</strain>
    </source>
</reference>
<gene>
    <name evidence="3" type="ORF">D8Y22_18615</name>
</gene>
<dbReference type="InterPro" id="IPR036388">
    <property type="entry name" value="WH-like_DNA-bd_sf"/>
</dbReference>
<evidence type="ECO:0000259" key="2">
    <source>
        <dbReference type="Pfam" id="PF24035"/>
    </source>
</evidence>
<protein>
    <recommendedName>
        <fullName evidence="2">DUF7344 domain-containing protein</fullName>
    </recommendedName>
</protein>
<keyword evidence="4" id="KW-1185">Reference proteome</keyword>